<gene>
    <name evidence="2" type="ORF">BJ322DRAFT_1109980</name>
    <name evidence="1" type="ORF">BJ322DRAFT_1114802</name>
</gene>
<proteinExistence type="predicted"/>
<reference evidence="2" key="1">
    <citation type="journal article" date="2020" name="Nat. Commun.">
        <title>Large-scale genome sequencing of mycorrhizal fungi provides insights into the early evolution of symbiotic traits.</title>
        <authorList>
            <person name="Miyauchi S."/>
            <person name="Kiss E."/>
            <person name="Kuo A."/>
            <person name="Drula E."/>
            <person name="Kohler A."/>
            <person name="Sanchez-Garcia M."/>
            <person name="Morin E."/>
            <person name="Andreopoulos B."/>
            <person name="Barry K.W."/>
            <person name="Bonito G."/>
            <person name="Buee M."/>
            <person name="Carver A."/>
            <person name="Chen C."/>
            <person name="Cichocki N."/>
            <person name="Clum A."/>
            <person name="Culley D."/>
            <person name="Crous P.W."/>
            <person name="Fauchery L."/>
            <person name="Girlanda M."/>
            <person name="Hayes R.D."/>
            <person name="Keri Z."/>
            <person name="LaButti K."/>
            <person name="Lipzen A."/>
            <person name="Lombard V."/>
            <person name="Magnuson J."/>
            <person name="Maillard F."/>
            <person name="Murat C."/>
            <person name="Nolan M."/>
            <person name="Ohm R.A."/>
            <person name="Pangilinan J."/>
            <person name="Pereira M.F."/>
            <person name="Perotto S."/>
            <person name="Peter M."/>
            <person name="Pfister S."/>
            <person name="Riley R."/>
            <person name="Sitrit Y."/>
            <person name="Stielow J.B."/>
            <person name="Szollosi G."/>
            <person name="Zifcakova L."/>
            <person name="Stursova M."/>
            <person name="Spatafora J.W."/>
            <person name="Tedersoo L."/>
            <person name="Vaario L.M."/>
            <person name="Yamada A."/>
            <person name="Yan M."/>
            <person name="Wang P."/>
            <person name="Xu J."/>
            <person name="Bruns T."/>
            <person name="Baldrian P."/>
            <person name="Vilgalys R."/>
            <person name="Dunand C."/>
            <person name="Henrissat B."/>
            <person name="Grigoriev I.V."/>
            <person name="Hibbett D."/>
            <person name="Nagy L.G."/>
            <person name="Martin F.M."/>
        </authorList>
    </citation>
    <scope>NUCLEOTIDE SEQUENCE</scope>
    <source>
        <strain evidence="2">UH-Tt-Lm1</strain>
    </source>
</reference>
<dbReference type="EMBL" id="WIUZ02000009">
    <property type="protein sequence ID" value="KAF9784121.1"/>
    <property type="molecule type" value="Genomic_DNA"/>
</dbReference>
<reference evidence="2" key="2">
    <citation type="submission" date="2020-11" db="EMBL/GenBank/DDBJ databases">
        <authorList>
            <consortium name="DOE Joint Genome Institute"/>
            <person name="Kuo A."/>
            <person name="Miyauchi S."/>
            <person name="Kiss E."/>
            <person name="Drula E."/>
            <person name="Kohler A."/>
            <person name="Sanchez-Garcia M."/>
            <person name="Andreopoulos B."/>
            <person name="Barry K.W."/>
            <person name="Bonito G."/>
            <person name="Buee M."/>
            <person name="Carver A."/>
            <person name="Chen C."/>
            <person name="Cichocki N."/>
            <person name="Clum A."/>
            <person name="Culley D."/>
            <person name="Crous P.W."/>
            <person name="Fauchery L."/>
            <person name="Girlanda M."/>
            <person name="Hayes R."/>
            <person name="Keri Z."/>
            <person name="Labutti K."/>
            <person name="Lipzen A."/>
            <person name="Lombard V."/>
            <person name="Magnuson J."/>
            <person name="Maillard F."/>
            <person name="Morin E."/>
            <person name="Murat C."/>
            <person name="Nolan M."/>
            <person name="Ohm R."/>
            <person name="Pangilinan J."/>
            <person name="Pereira M."/>
            <person name="Perotto S."/>
            <person name="Peter M."/>
            <person name="Riley R."/>
            <person name="Sitrit Y."/>
            <person name="Stielow B."/>
            <person name="Szollosi G."/>
            <person name="Zifcakova L."/>
            <person name="Stursova M."/>
            <person name="Spatafora J.W."/>
            <person name="Tedersoo L."/>
            <person name="Vaario L.-M."/>
            <person name="Yamada A."/>
            <person name="Yan M."/>
            <person name="Wang P."/>
            <person name="Xu J."/>
            <person name="Bruns T."/>
            <person name="Baldrian P."/>
            <person name="Vilgalys R."/>
            <person name="Henrissat B."/>
            <person name="Grigoriev I.V."/>
            <person name="Hibbett D."/>
            <person name="Nagy L.G."/>
            <person name="Martin F.M."/>
        </authorList>
    </citation>
    <scope>NUCLEOTIDE SEQUENCE</scope>
    <source>
        <strain evidence="2">UH-Tt-Lm1</strain>
    </source>
</reference>
<dbReference type="EMBL" id="WIUZ02000028">
    <property type="protein sequence ID" value="KAF9777753.1"/>
    <property type="molecule type" value="Genomic_DNA"/>
</dbReference>
<evidence type="ECO:0000313" key="3">
    <source>
        <dbReference type="Proteomes" id="UP000736335"/>
    </source>
</evidence>
<dbReference type="Proteomes" id="UP000736335">
    <property type="component" value="Unassembled WGS sequence"/>
</dbReference>
<name>A0A9P6HC99_9AGAM</name>
<dbReference type="OrthoDB" id="2757264at2759"/>
<keyword evidence="3" id="KW-1185">Reference proteome</keyword>
<dbReference type="AlphaFoldDB" id="A0A9P6HC99"/>
<organism evidence="2 3">
    <name type="scientific">Thelephora terrestris</name>
    <dbReference type="NCBI Taxonomy" id="56493"/>
    <lineage>
        <taxon>Eukaryota</taxon>
        <taxon>Fungi</taxon>
        <taxon>Dikarya</taxon>
        <taxon>Basidiomycota</taxon>
        <taxon>Agaricomycotina</taxon>
        <taxon>Agaricomycetes</taxon>
        <taxon>Thelephorales</taxon>
        <taxon>Thelephoraceae</taxon>
        <taxon>Thelephora</taxon>
    </lineage>
</organism>
<evidence type="ECO:0000313" key="2">
    <source>
        <dbReference type="EMBL" id="KAF9784121.1"/>
    </source>
</evidence>
<accession>A0A9P6HC99</accession>
<comment type="caution">
    <text evidence="2">The sequence shown here is derived from an EMBL/GenBank/DDBJ whole genome shotgun (WGS) entry which is preliminary data.</text>
</comment>
<evidence type="ECO:0000313" key="1">
    <source>
        <dbReference type="EMBL" id="KAF9777753.1"/>
    </source>
</evidence>
<sequence>MFVVSLSLAPIKGWPDTWTTWLACPQSYLMLQGGKMVSTSSPAPPDARVVFSNRVTPVTPTPKRNRGVGDLVRSPITTQEFISKKTSREDSIFQVYKTELRRKTTLVTFEWDPESSTGDLIPVRYPVDEKGEPVEPLLLPEFLKTHNWDRPSCFCVMRGSPRTTQFLVPTWRESQSYNMMCLVCPDSKCSYFVNVSELMDKYKDQVLSVKDTDATEGDSETSSGDIAVDIAPKKRKRDLRGL</sequence>
<protein>
    <submittedName>
        <fullName evidence="2">Uncharacterized protein</fullName>
    </submittedName>
</protein>